<dbReference type="AlphaFoldDB" id="A0A8S9XAC3"/>
<evidence type="ECO:0000256" key="4">
    <source>
        <dbReference type="ARBA" id="ARBA00023163"/>
    </source>
</evidence>
<organism evidence="8 9">
    <name type="scientific">Apolygus lucorum</name>
    <name type="common">Small green plant bug</name>
    <name type="synonym">Lygocoris lucorum</name>
    <dbReference type="NCBI Taxonomy" id="248454"/>
    <lineage>
        <taxon>Eukaryota</taxon>
        <taxon>Metazoa</taxon>
        <taxon>Ecdysozoa</taxon>
        <taxon>Arthropoda</taxon>
        <taxon>Hexapoda</taxon>
        <taxon>Insecta</taxon>
        <taxon>Pterygota</taxon>
        <taxon>Neoptera</taxon>
        <taxon>Paraneoptera</taxon>
        <taxon>Hemiptera</taxon>
        <taxon>Heteroptera</taxon>
        <taxon>Panheteroptera</taxon>
        <taxon>Cimicomorpha</taxon>
        <taxon>Miridae</taxon>
        <taxon>Mirini</taxon>
        <taxon>Apolygus</taxon>
    </lineage>
</organism>
<gene>
    <name evidence="8" type="ORF">GE061_019183</name>
</gene>
<feature type="compositionally biased region" description="Acidic residues" evidence="7">
    <location>
        <begin position="110"/>
        <end position="124"/>
    </location>
</feature>
<evidence type="ECO:0000256" key="3">
    <source>
        <dbReference type="ARBA" id="ARBA00023015"/>
    </source>
</evidence>
<comment type="subcellular location">
    <subcellularLocation>
        <location evidence="1">Nucleus</location>
    </subcellularLocation>
</comment>
<dbReference type="InterPro" id="IPR013907">
    <property type="entry name" value="Sds3"/>
</dbReference>
<dbReference type="Proteomes" id="UP000466442">
    <property type="component" value="Linkage Group LG9"/>
</dbReference>
<protein>
    <recommendedName>
        <fullName evidence="10">Breast cancer metastasis-suppressor 1-like protein-A</fullName>
    </recommendedName>
</protein>
<dbReference type="GO" id="GO:0010468">
    <property type="term" value="P:regulation of gene expression"/>
    <property type="evidence" value="ECO:0007669"/>
    <property type="project" value="UniProtKB-ARBA"/>
</dbReference>
<feature type="region of interest" description="Disordered" evidence="7">
    <location>
        <begin position="70"/>
        <end position="127"/>
    </location>
</feature>
<evidence type="ECO:0000256" key="2">
    <source>
        <dbReference type="ARBA" id="ARBA00022491"/>
    </source>
</evidence>
<dbReference type="EMBL" id="WIXP02000009">
    <property type="protein sequence ID" value="KAF6205016.1"/>
    <property type="molecule type" value="Genomic_DNA"/>
</dbReference>
<keyword evidence="3" id="KW-0805">Transcription regulation</keyword>
<evidence type="ECO:0000313" key="8">
    <source>
        <dbReference type="EMBL" id="KAF6205016.1"/>
    </source>
</evidence>
<evidence type="ECO:0000313" key="9">
    <source>
        <dbReference type="Proteomes" id="UP000466442"/>
    </source>
</evidence>
<accession>A0A8S9XAC3</accession>
<sequence length="329" mass="38283">MTTEENPNHQDCEKCFVVALNPVCYTEFIAVIKFQLCNRISEQEGVMLIKHSAPRCVFCFGGQKAGNINPYPTRMASIKDEKDDRDDSDADDIDRDSESDKSSTTTDSSDASDSDDSSEMDAEECERRRNELLDAIADLERQFATLREQLYRERIMQVKTQLEEVHDGTAKEYRQPLEELQQNMKTRIEVAGVLRKLRLENIDNNYKAEEMAAKQNFENEKLLLFDSMKEDLEEKIRRLDEDRNSIDFQNDLYSSEKSKKQSGKIWKKKSSDSRRKPVTVTGPYIVYMLSEADILDDWTEIRKSLSKKQVDRKYAARSYSRPTLTTRVW</sequence>
<comment type="similarity">
    <text evidence="6">Belongs to the BRMS1 family.</text>
</comment>
<dbReference type="Pfam" id="PF08598">
    <property type="entry name" value="Sds3"/>
    <property type="match status" value="1"/>
</dbReference>
<evidence type="ECO:0000256" key="7">
    <source>
        <dbReference type="SAM" id="MobiDB-lite"/>
    </source>
</evidence>
<keyword evidence="9" id="KW-1185">Reference proteome</keyword>
<evidence type="ECO:0008006" key="10">
    <source>
        <dbReference type="Google" id="ProtNLM"/>
    </source>
</evidence>
<dbReference type="SMART" id="SM01401">
    <property type="entry name" value="Sds3"/>
    <property type="match status" value="1"/>
</dbReference>
<dbReference type="PANTHER" id="PTHR21964">
    <property type="entry name" value="BREAST CANCER METASTASIS-SUPPRESSOR 1"/>
    <property type="match status" value="1"/>
</dbReference>
<proteinExistence type="inferred from homology"/>
<evidence type="ECO:0000256" key="6">
    <source>
        <dbReference type="ARBA" id="ARBA00038256"/>
    </source>
</evidence>
<dbReference type="Gene3D" id="1.20.5.1500">
    <property type="match status" value="1"/>
</dbReference>
<comment type="caution">
    <text evidence="8">The sequence shown here is derived from an EMBL/GenBank/DDBJ whole genome shotgun (WGS) entry which is preliminary data.</text>
</comment>
<keyword evidence="2" id="KW-0678">Repressor</keyword>
<dbReference type="GO" id="GO:0005654">
    <property type="term" value="C:nucleoplasm"/>
    <property type="evidence" value="ECO:0007669"/>
    <property type="project" value="UniProtKB-ARBA"/>
</dbReference>
<name>A0A8S9XAC3_APOLU</name>
<evidence type="ECO:0000256" key="1">
    <source>
        <dbReference type="ARBA" id="ARBA00004123"/>
    </source>
</evidence>
<reference evidence="8" key="1">
    <citation type="journal article" date="2021" name="Mol. Ecol. Resour.">
        <title>Apolygus lucorum genome provides insights into omnivorousness and mesophyll feeding.</title>
        <authorList>
            <person name="Liu Y."/>
            <person name="Liu H."/>
            <person name="Wang H."/>
            <person name="Huang T."/>
            <person name="Liu B."/>
            <person name="Yang B."/>
            <person name="Yin L."/>
            <person name="Li B."/>
            <person name="Zhang Y."/>
            <person name="Zhang S."/>
            <person name="Jiang F."/>
            <person name="Zhang X."/>
            <person name="Ren Y."/>
            <person name="Wang B."/>
            <person name="Wang S."/>
            <person name="Lu Y."/>
            <person name="Wu K."/>
            <person name="Fan W."/>
            <person name="Wang G."/>
        </authorList>
    </citation>
    <scope>NUCLEOTIDE SEQUENCE</scope>
    <source>
        <strain evidence="8">12Hb</strain>
    </source>
</reference>
<evidence type="ECO:0000256" key="5">
    <source>
        <dbReference type="ARBA" id="ARBA00023242"/>
    </source>
</evidence>
<keyword evidence="5" id="KW-0539">Nucleus</keyword>
<keyword evidence="4" id="KW-0804">Transcription</keyword>
<dbReference type="OrthoDB" id="20886at2759"/>
<feature type="compositionally biased region" description="Acidic residues" evidence="7">
    <location>
        <begin position="83"/>
        <end position="95"/>
    </location>
</feature>
<dbReference type="FunFam" id="1.20.5.1500:FF:000002">
    <property type="entry name" value="breast cancer metastasis-suppressor 1-like protein-A"/>
    <property type="match status" value="1"/>
</dbReference>